<accession>A0ABR6CIW0</accession>
<keyword evidence="1" id="KW-1133">Transmembrane helix</keyword>
<dbReference type="Pfam" id="PF04955">
    <property type="entry name" value="HupE_UreJ"/>
    <property type="match status" value="1"/>
</dbReference>
<dbReference type="EMBL" id="JACJHZ010000079">
    <property type="protein sequence ID" value="MBA9024666.1"/>
    <property type="molecule type" value="Genomic_DNA"/>
</dbReference>
<feature type="chain" id="PRO_5046696632" evidence="2">
    <location>
        <begin position="24"/>
        <end position="199"/>
    </location>
</feature>
<protein>
    <submittedName>
        <fullName evidence="3">Urease accessory protein</fullName>
    </submittedName>
</protein>
<sequence length="199" mass="19644">MSKFSIRTLLTAAVVTFPTLAMAHPGHGDVHGFSGGFAHPLGGLDHVLAMTLVGVLAAQLGGRALWLVPASFVGVMALGGWAGFAGAGLPFVELGIAASIVVLGAIVAFGLSVPVAAAMGLVGFFAIFHGYAHGAEMPESAGGLTYAAGFMAATALLHTLGLVGGLLLDRATKMRGASIVRCVGGVGALAGVAILSGIL</sequence>
<comment type="caution">
    <text evidence="3">The sequence shown here is derived from an EMBL/GenBank/DDBJ whole genome shotgun (WGS) entry which is preliminary data.</text>
</comment>
<evidence type="ECO:0000256" key="1">
    <source>
        <dbReference type="SAM" id="Phobius"/>
    </source>
</evidence>
<keyword evidence="1" id="KW-0812">Transmembrane</keyword>
<proteinExistence type="predicted"/>
<evidence type="ECO:0000313" key="4">
    <source>
        <dbReference type="Proteomes" id="UP000587524"/>
    </source>
</evidence>
<feature type="transmembrane region" description="Helical" evidence="1">
    <location>
        <begin position="90"/>
        <end position="108"/>
    </location>
</feature>
<evidence type="ECO:0000313" key="3">
    <source>
        <dbReference type="EMBL" id="MBA9024666.1"/>
    </source>
</evidence>
<feature type="transmembrane region" description="Helical" evidence="1">
    <location>
        <begin position="144"/>
        <end position="167"/>
    </location>
</feature>
<feature type="transmembrane region" description="Helical" evidence="1">
    <location>
        <begin position="64"/>
        <end position="84"/>
    </location>
</feature>
<dbReference type="PIRSF" id="PIRSF016919">
    <property type="entry name" value="HupE_UreJ"/>
    <property type="match status" value="1"/>
</dbReference>
<dbReference type="RefSeq" id="WP_182576235.1">
    <property type="nucleotide sequence ID" value="NZ_JACJHY010000078.1"/>
</dbReference>
<feature type="transmembrane region" description="Helical" evidence="1">
    <location>
        <begin position="115"/>
        <end position="132"/>
    </location>
</feature>
<dbReference type="InterPro" id="IPR007038">
    <property type="entry name" value="HupE_UreJ"/>
</dbReference>
<gene>
    <name evidence="3" type="ORF">HNQ97_006707</name>
</gene>
<evidence type="ECO:0000256" key="2">
    <source>
        <dbReference type="SAM" id="SignalP"/>
    </source>
</evidence>
<reference evidence="3 4" key="1">
    <citation type="submission" date="2020-08" db="EMBL/GenBank/DDBJ databases">
        <title>Genomic Encyclopedia of Type Strains, Phase IV (KMG-IV): sequencing the most valuable type-strain genomes for metagenomic binning, comparative biology and taxonomic classification.</title>
        <authorList>
            <person name="Goeker M."/>
        </authorList>
    </citation>
    <scope>NUCLEOTIDE SEQUENCE [LARGE SCALE GENOMIC DNA]</scope>
    <source>
        <strain evidence="3 4">DSM 17455</strain>
    </source>
</reference>
<feature type="transmembrane region" description="Helical" evidence="1">
    <location>
        <begin position="38"/>
        <end position="57"/>
    </location>
</feature>
<organism evidence="3 4">
    <name type="scientific">Aminobacter ciceronei</name>
    <dbReference type="NCBI Taxonomy" id="150723"/>
    <lineage>
        <taxon>Bacteria</taxon>
        <taxon>Pseudomonadati</taxon>
        <taxon>Pseudomonadota</taxon>
        <taxon>Alphaproteobacteria</taxon>
        <taxon>Hyphomicrobiales</taxon>
        <taxon>Phyllobacteriaceae</taxon>
        <taxon>Aminobacter</taxon>
    </lineage>
</organism>
<dbReference type="Proteomes" id="UP000587524">
    <property type="component" value="Unassembled WGS sequence"/>
</dbReference>
<feature type="transmembrane region" description="Helical" evidence="1">
    <location>
        <begin position="179"/>
        <end position="198"/>
    </location>
</feature>
<keyword evidence="1" id="KW-0472">Membrane</keyword>
<keyword evidence="2" id="KW-0732">Signal</keyword>
<feature type="signal peptide" evidence="2">
    <location>
        <begin position="1"/>
        <end position="23"/>
    </location>
</feature>
<name>A0ABR6CIW0_9HYPH</name>
<keyword evidence="4" id="KW-1185">Reference proteome</keyword>